<keyword evidence="3" id="KW-0649">Protein kinase inhibitor</keyword>
<evidence type="ECO:0000313" key="5">
    <source>
        <dbReference type="EMBL" id="CAD7226584.1"/>
    </source>
</evidence>
<sequence length="107" mass="10701">MELSQPDDDPYKPPASPCPSQEDFLSTGRTGRRNALPDIKDGSVATTSTAELPDILGNLSCSGPSTSGMQAAGGSAGDGQGTSSSSETSQGATGTTSSTSSEEQKKS</sequence>
<accession>A0A7R8WCH0</accession>
<proteinExistence type="inferred from homology"/>
<reference evidence="5" key="1">
    <citation type="submission" date="2020-11" db="EMBL/GenBank/DDBJ databases">
        <authorList>
            <person name="Tran Van P."/>
        </authorList>
    </citation>
    <scope>NUCLEOTIDE SEQUENCE</scope>
</reference>
<dbReference type="GO" id="GO:0004862">
    <property type="term" value="F:cAMP-dependent protein kinase inhibitor activity"/>
    <property type="evidence" value="ECO:0007669"/>
    <property type="project" value="InterPro"/>
</dbReference>
<feature type="region of interest" description="Disordered" evidence="4">
    <location>
        <begin position="1"/>
        <end position="107"/>
    </location>
</feature>
<evidence type="ECO:0000256" key="2">
    <source>
        <dbReference type="ARBA" id="ARBA00006393"/>
    </source>
</evidence>
<organism evidence="5">
    <name type="scientific">Cyprideis torosa</name>
    <dbReference type="NCBI Taxonomy" id="163714"/>
    <lineage>
        <taxon>Eukaryota</taxon>
        <taxon>Metazoa</taxon>
        <taxon>Ecdysozoa</taxon>
        <taxon>Arthropoda</taxon>
        <taxon>Crustacea</taxon>
        <taxon>Oligostraca</taxon>
        <taxon>Ostracoda</taxon>
        <taxon>Podocopa</taxon>
        <taxon>Podocopida</taxon>
        <taxon>Cytherocopina</taxon>
        <taxon>Cytheroidea</taxon>
        <taxon>Cytherideidae</taxon>
        <taxon>Cyprideis</taxon>
    </lineage>
</organism>
<dbReference type="PANTHER" id="PTHR15416">
    <property type="entry name" value="CAMP-DEPENDENT PROTEIN KINASE INHIBITOR/PKI"/>
    <property type="match status" value="1"/>
</dbReference>
<comment type="function">
    <text evidence="1">Extremely potent competitive inhibitor of cAMP-dependent protein kinase activity, this protein interacts with the catalytic subunit of the enzyme after the cAMP-induced dissociation of its regulatory chains.</text>
</comment>
<evidence type="ECO:0000256" key="1">
    <source>
        <dbReference type="ARBA" id="ARBA00002844"/>
    </source>
</evidence>
<dbReference type="Pfam" id="PF02827">
    <property type="entry name" value="PKI"/>
    <property type="match status" value="1"/>
</dbReference>
<evidence type="ECO:0000256" key="3">
    <source>
        <dbReference type="ARBA" id="ARBA00023013"/>
    </source>
</evidence>
<dbReference type="EMBL" id="OB660868">
    <property type="protein sequence ID" value="CAD7226584.1"/>
    <property type="molecule type" value="Genomic_DNA"/>
</dbReference>
<comment type="similarity">
    <text evidence="2">Belongs to the PKI family.</text>
</comment>
<feature type="compositionally biased region" description="Low complexity" evidence="4">
    <location>
        <begin position="81"/>
        <end position="101"/>
    </location>
</feature>
<gene>
    <name evidence="5" type="ORF">CTOB1V02_LOCUS4501</name>
</gene>
<dbReference type="AlphaFoldDB" id="A0A7R8WCH0"/>
<dbReference type="OrthoDB" id="6380180at2759"/>
<evidence type="ECO:0000256" key="4">
    <source>
        <dbReference type="SAM" id="MobiDB-lite"/>
    </source>
</evidence>
<name>A0A7R8WCH0_9CRUS</name>
<protein>
    <submittedName>
        <fullName evidence="5">Uncharacterized protein</fullName>
    </submittedName>
</protein>
<dbReference type="InterPro" id="IPR004171">
    <property type="entry name" value="cAMP_dep_PKI"/>
</dbReference>